<dbReference type="AlphaFoldDB" id="A0A3P3QF04"/>
<protein>
    <submittedName>
        <fullName evidence="3">DUF1566 domain-containing protein</fullName>
    </submittedName>
</protein>
<dbReference type="PANTHER" id="PTHR35812:SF1">
    <property type="entry name" value="LIPOPROTEIN"/>
    <property type="match status" value="1"/>
</dbReference>
<reference evidence="3 4" key="1">
    <citation type="submission" date="2018-11" db="EMBL/GenBank/DDBJ databases">
        <title>Draft genome analysis of Rheinheimera mesophila isolated from an industrial waste site.</title>
        <authorList>
            <person name="Yu Q."/>
            <person name="Qi Y."/>
            <person name="Zhang H."/>
            <person name="Lu Y."/>
            <person name="Pu J."/>
        </authorList>
    </citation>
    <scope>NUCLEOTIDE SEQUENCE [LARGE SCALE GENOMIC DNA]</scope>
    <source>
        <strain evidence="3 4">IITR13</strain>
    </source>
</reference>
<comment type="caution">
    <text evidence="3">The sequence shown here is derived from an EMBL/GenBank/DDBJ whole genome shotgun (WGS) entry which is preliminary data.</text>
</comment>
<feature type="domain" description="Lcl C-terminal" evidence="2">
    <location>
        <begin position="40"/>
        <end position="166"/>
    </location>
</feature>
<dbReference type="PANTHER" id="PTHR35812">
    <property type="entry name" value="LIPOPROTEIN"/>
    <property type="match status" value="1"/>
</dbReference>
<name>A0A3P3QF04_9GAMM</name>
<feature type="signal peptide" evidence="1">
    <location>
        <begin position="1"/>
        <end position="17"/>
    </location>
</feature>
<evidence type="ECO:0000313" key="4">
    <source>
        <dbReference type="Proteomes" id="UP000276260"/>
    </source>
</evidence>
<evidence type="ECO:0000313" key="3">
    <source>
        <dbReference type="EMBL" id="RRJ19787.1"/>
    </source>
</evidence>
<sequence>MSKYVLIMLMVVLPAHAAQVCYSDITTTKPISRFQLNADGTVLDTTTKLMWSRCLVGQSWDSSSSSCTGTAQQLDWAEALTEAKRSTLAGFSTWRLPNAKEVLTLVERSCVDPAINLTAFPASNSENMWTGTTLVNQPDRAWAIAMYSGKNNTKEKIIRLYVRLVRFSDE</sequence>
<keyword evidence="1" id="KW-0732">Signal</keyword>
<feature type="chain" id="PRO_5018759921" evidence="1">
    <location>
        <begin position="18"/>
        <end position="170"/>
    </location>
</feature>
<dbReference type="EMBL" id="RRCF01000004">
    <property type="protein sequence ID" value="RRJ19787.1"/>
    <property type="molecule type" value="Genomic_DNA"/>
</dbReference>
<evidence type="ECO:0000256" key="1">
    <source>
        <dbReference type="SAM" id="SignalP"/>
    </source>
</evidence>
<evidence type="ECO:0000259" key="2">
    <source>
        <dbReference type="Pfam" id="PF07603"/>
    </source>
</evidence>
<dbReference type="InterPro" id="IPR011460">
    <property type="entry name" value="Lcl_C"/>
</dbReference>
<gene>
    <name evidence="3" type="ORF">EIK76_15265</name>
</gene>
<keyword evidence="4" id="KW-1185">Reference proteome</keyword>
<dbReference type="Proteomes" id="UP000276260">
    <property type="component" value="Unassembled WGS sequence"/>
</dbReference>
<dbReference type="Pfam" id="PF07603">
    <property type="entry name" value="Lcl_C"/>
    <property type="match status" value="1"/>
</dbReference>
<dbReference type="OrthoDB" id="9793251at2"/>
<accession>A0A3P3QF04</accession>
<proteinExistence type="predicted"/>
<dbReference type="RefSeq" id="WP_046520751.1">
    <property type="nucleotide sequence ID" value="NZ_LAVS01000086.1"/>
</dbReference>
<organism evidence="3 4">
    <name type="scientific">Rheinheimera mesophila</name>
    <dbReference type="NCBI Taxonomy" id="1547515"/>
    <lineage>
        <taxon>Bacteria</taxon>
        <taxon>Pseudomonadati</taxon>
        <taxon>Pseudomonadota</taxon>
        <taxon>Gammaproteobacteria</taxon>
        <taxon>Chromatiales</taxon>
        <taxon>Chromatiaceae</taxon>
        <taxon>Rheinheimera</taxon>
    </lineage>
</organism>